<gene>
    <name evidence="14" type="ORF">BAE44_0018233</name>
</gene>
<dbReference type="STRING" id="888268.A0A1E5V6X3"/>
<evidence type="ECO:0000256" key="8">
    <source>
        <dbReference type="ARBA" id="ARBA00022737"/>
    </source>
</evidence>
<evidence type="ECO:0000259" key="13">
    <source>
        <dbReference type="Pfam" id="PF08263"/>
    </source>
</evidence>
<keyword evidence="10" id="KW-0472">Membrane</keyword>
<dbReference type="Pfam" id="PF13855">
    <property type="entry name" value="LRR_8"/>
    <property type="match status" value="2"/>
</dbReference>
<evidence type="ECO:0000256" key="3">
    <source>
        <dbReference type="ARBA" id="ARBA00022475"/>
    </source>
</evidence>
<dbReference type="GO" id="GO:0009742">
    <property type="term" value="P:brassinosteroid mediated signaling pathway"/>
    <property type="evidence" value="ECO:0007669"/>
    <property type="project" value="UniProtKB-KW"/>
</dbReference>
<evidence type="ECO:0000256" key="11">
    <source>
        <dbReference type="ARBA" id="ARBA00023180"/>
    </source>
</evidence>
<dbReference type="OrthoDB" id="442066at2759"/>
<name>A0A1E5V6X3_9POAL</name>
<evidence type="ECO:0000256" key="2">
    <source>
        <dbReference type="ARBA" id="ARBA00009592"/>
    </source>
</evidence>
<protein>
    <submittedName>
        <fullName evidence="14">Receptor-like protein 12</fullName>
    </submittedName>
</protein>
<keyword evidence="8" id="KW-0677">Repeat</keyword>
<feature type="domain" description="Leucine-rich repeat-containing N-terminal plant-type" evidence="13">
    <location>
        <begin position="36"/>
        <end position="75"/>
    </location>
</feature>
<evidence type="ECO:0000256" key="10">
    <source>
        <dbReference type="ARBA" id="ARBA00023136"/>
    </source>
</evidence>
<evidence type="ECO:0000256" key="6">
    <source>
        <dbReference type="ARBA" id="ARBA00022692"/>
    </source>
</evidence>
<evidence type="ECO:0000313" key="14">
    <source>
        <dbReference type="EMBL" id="OEL20745.1"/>
    </source>
</evidence>
<dbReference type="PANTHER" id="PTHR48061">
    <property type="entry name" value="LEUCINE-RICH REPEAT RECEPTOR PROTEIN KINASE EMS1-LIKE-RELATED"/>
    <property type="match status" value="1"/>
</dbReference>
<keyword evidence="3" id="KW-1003">Cell membrane</keyword>
<dbReference type="SMART" id="SM00369">
    <property type="entry name" value="LRR_TYP"/>
    <property type="match status" value="10"/>
</dbReference>
<dbReference type="Pfam" id="PF00560">
    <property type="entry name" value="LRR_1"/>
    <property type="match status" value="4"/>
</dbReference>
<dbReference type="AlphaFoldDB" id="A0A1E5V6X3"/>
<keyword evidence="5" id="KW-1070">Brassinosteroid signaling pathway</keyword>
<feature type="signal peptide" evidence="12">
    <location>
        <begin position="1"/>
        <end position="29"/>
    </location>
</feature>
<keyword evidence="4" id="KW-0433">Leucine-rich repeat</keyword>
<dbReference type="FunFam" id="3.80.10.10:FF:000111">
    <property type="entry name" value="LRR receptor-like serine/threonine-protein kinase ERECTA"/>
    <property type="match status" value="1"/>
</dbReference>
<dbReference type="FunFam" id="3.80.10.10:FF:000041">
    <property type="entry name" value="LRR receptor-like serine/threonine-protein kinase ERECTA"/>
    <property type="match status" value="2"/>
</dbReference>
<reference evidence="14 15" key="1">
    <citation type="submission" date="2016-09" db="EMBL/GenBank/DDBJ databases">
        <title>The draft genome of Dichanthelium oligosanthes: A C3 panicoid grass species.</title>
        <authorList>
            <person name="Studer A.J."/>
            <person name="Schnable J.C."/>
            <person name="Brutnell T.P."/>
        </authorList>
    </citation>
    <scope>NUCLEOTIDE SEQUENCE [LARGE SCALE GENOMIC DNA]</scope>
    <source>
        <strain evidence="15">cv. Kellogg 1175</strain>
        <tissue evidence="14">Leaf</tissue>
    </source>
</reference>
<evidence type="ECO:0000256" key="9">
    <source>
        <dbReference type="ARBA" id="ARBA00022989"/>
    </source>
</evidence>
<dbReference type="SUPFAM" id="SSF52047">
    <property type="entry name" value="RNI-like"/>
    <property type="match status" value="1"/>
</dbReference>
<dbReference type="InterPro" id="IPR013210">
    <property type="entry name" value="LRR_N_plant-typ"/>
</dbReference>
<evidence type="ECO:0000256" key="7">
    <source>
        <dbReference type="ARBA" id="ARBA00022729"/>
    </source>
</evidence>
<keyword evidence="14" id="KW-0675">Receptor</keyword>
<dbReference type="Gene3D" id="3.80.10.10">
    <property type="entry name" value="Ribonuclease Inhibitor"/>
    <property type="match status" value="3"/>
</dbReference>
<dbReference type="InterPro" id="IPR032675">
    <property type="entry name" value="LRR_dom_sf"/>
</dbReference>
<evidence type="ECO:0000256" key="12">
    <source>
        <dbReference type="SAM" id="SignalP"/>
    </source>
</evidence>
<dbReference type="SUPFAM" id="SSF52058">
    <property type="entry name" value="L domain-like"/>
    <property type="match status" value="2"/>
</dbReference>
<dbReference type="InterPro" id="IPR046956">
    <property type="entry name" value="RLP23-like"/>
</dbReference>
<keyword evidence="11" id="KW-0325">Glycoprotein</keyword>
<comment type="caution">
    <text evidence="14">The sequence shown here is derived from an EMBL/GenBank/DDBJ whole genome shotgun (WGS) entry which is preliminary data.</text>
</comment>
<evidence type="ECO:0000256" key="1">
    <source>
        <dbReference type="ARBA" id="ARBA00004251"/>
    </source>
</evidence>
<comment type="subcellular location">
    <subcellularLocation>
        <location evidence="1">Cell membrane</location>
        <topology evidence="1">Single-pass type I membrane protein</topology>
    </subcellularLocation>
</comment>
<accession>A0A1E5V6X3</accession>
<dbReference type="InterPro" id="IPR003591">
    <property type="entry name" value="Leu-rich_rpt_typical-subtyp"/>
</dbReference>
<dbReference type="PRINTS" id="PR00019">
    <property type="entry name" value="LEURICHRPT"/>
</dbReference>
<dbReference type="InterPro" id="IPR001611">
    <property type="entry name" value="Leu-rich_rpt"/>
</dbReference>
<dbReference type="PANTHER" id="PTHR48061:SF2">
    <property type="entry name" value="RECEPTOR LIKE PROTEIN 30-LIKE"/>
    <property type="match status" value="1"/>
</dbReference>
<organism evidence="14 15">
    <name type="scientific">Dichanthelium oligosanthes</name>
    <dbReference type="NCBI Taxonomy" id="888268"/>
    <lineage>
        <taxon>Eukaryota</taxon>
        <taxon>Viridiplantae</taxon>
        <taxon>Streptophyta</taxon>
        <taxon>Embryophyta</taxon>
        <taxon>Tracheophyta</taxon>
        <taxon>Spermatophyta</taxon>
        <taxon>Magnoliopsida</taxon>
        <taxon>Liliopsida</taxon>
        <taxon>Poales</taxon>
        <taxon>Poaceae</taxon>
        <taxon>PACMAD clade</taxon>
        <taxon>Panicoideae</taxon>
        <taxon>Panicodae</taxon>
        <taxon>Paniceae</taxon>
        <taxon>Dichantheliinae</taxon>
        <taxon>Dichanthelium</taxon>
    </lineage>
</organism>
<dbReference type="Pfam" id="PF08263">
    <property type="entry name" value="LRRNT_2"/>
    <property type="match status" value="1"/>
</dbReference>
<keyword evidence="15" id="KW-1185">Reference proteome</keyword>
<evidence type="ECO:0000256" key="4">
    <source>
        <dbReference type="ARBA" id="ARBA00022614"/>
    </source>
</evidence>
<comment type="similarity">
    <text evidence="2">Belongs to the RLP family.</text>
</comment>
<keyword evidence="6" id="KW-0812">Transmembrane</keyword>
<keyword evidence="9" id="KW-1133">Transmembrane helix</keyword>
<proteinExistence type="inferred from homology"/>
<feature type="chain" id="PRO_5009187790" evidence="12">
    <location>
        <begin position="30"/>
        <end position="1136"/>
    </location>
</feature>
<keyword evidence="7 12" id="KW-0732">Signal</keyword>
<sequence length="1136" mass="125706">MIYQMASIGWALLLFLAQLNLLATSSVHSAPSLCHQDQANDLLKLKQSFFFYSSSTTLASWQSGTDCCLWEGIGCLNSSGHVIALDLSGFGLYSQGIDPVLFNLTSLRLLDLGMNDFGGQDYRIPSVGFERLASLTHLNLSNSGIKGQVPIGISKLMNLVSLDLSSRFIDTDDLDTASSMRNNLWEPYFPTLVANLTNLRELYLDHVILFSSPAEVCFKALAKSVPQLQVLSLEECRLQGYIDLSLSRLYSLVVINLRYNDGMTPGPFPEFFMNFLNLSVLQLAAINLEGWFPDRMFQSQRLKVLDLSRNLILSGHIPNFANATSLETLRLDLTNFSYVKSSSFSSFKSLMELGIDRNLISTNSLSSFGAVATLRKLVLTRLGLLRELKSIFSWMQDVKNLMSLEVSECDFSMRAPSSIRKSKNLRSLVMSDCNLTAQTLSEVANLINPQSFVVFRCQISGQLPPAIGNMSNLERLEIFNSQISGPIPHEVGVLKGLTSLKLVHSGLSGRIPSSIVNLTRLIQLDLSVNYLSGGIPTSLFTLPALQDLNFSWNQISGPIKEFDAVSSHLRLMDLSMNELTGRIPESFFVLSSLKELVIGGNSLMGPVDLTSFWRLENLTYLDLSNNKLSVTDGGGKPSSAYLSQLSRLELANCGMTKLPNILTRIKHIAYLDLSCNIITGYIPEWIWEGWKSSLTHLNLSYNMFTGMQLTSYVIPFNNYLDTFDLSFNRLRGQIPMPSSSAEFLDYSNNAFSSVLPNFTLYLSGTLYLSLSNNNINGYLPDSICDSPLEILDLSFNNFRGLIPPCLMENGFLSVLNLNENQFKGALLSNISSGCSLQIIDLHGNKIDGQLPRALGNCTDLEVLDLGRNQIADTFPSWLGRLLNLRVLVLRSNQFHGSIGYLKDEQSGEHFSSLQIIDLASNNFSGNLDPHFFESLEPMEKYNNTGQIIGQQNLTASRFYRDTVSYKGFFETFGRISTTFTLIDLSDNALEGSIPESIGRLASLISLNMSHNAFIGEIPGQLGGMTALEAMDLSSNQLSGEIPQDLTNLTFLSFLNLSNNQLEGMIPQTRQFATFDSSSFDGNPELCGPPLSKQCGTPDAPSESHLKSSSVFLLDKERAPLVTSILFWFASLAWALE</sequence>
<dbReference type="Proteomes" id="UP000095767">
    <property type="component" value="Unassembled WGS sequence"/>
</dbReference>
<evidence type="ECO:0000313" key="15">
    <source>
        <dbReference type="Proteomes" id="UP000095767"/>
    </source>
</evidence>
<dbReference type="EMBL" id="LWDX02049787">
    <property type="protein sequence ID" value="OEL20745.1"/>
    <property type="molecule type" value="Genomic_DNA"/>
</dbReference>
<dbReference type="GO" id="GO:0005886">
    <property type="term" value="C:plasma membrane"/>
    <property type="evidence" value="ECO:0007669"/>
    <property type="project" value="UniProtKB-SubCell"/>
</dbReference>
<evidence type="ECO:0000256" key="5">
    <source>
        <dbReference type="ARBA" id="ARBA00022626"/>
    </source>
</evidence>